<evidence type="ECO:0000313" key="2">
    <source>
        <dbReference type="Proteomes" id="UP000515733"/>
    </source>
</evidence>
<evidence type="ECO:0000313" key="1">
    <source>
        <dbReference type="EMBL" id="CAB1367537.1"/>
    </source>
</evidence>
<dbReference type="OrthoDB" id="5294090at2"/>
<gene>
    <name evidence="1" type="ORF">DENOEST_0372</name>
</gene>
<dbReference type="Proteomes" id="UP000515733">
    <property type="component" value="Chromosome"/>
</dbReference>
<protein>
    <submittedName>
        <fullName evidence="1">Uncharacterized protein</fullName>
    </submittedName>
</protein>
<proteinExistence type="predicted"/>
<organism evidence="1 2">
    <name type="scientific">Denitratisoma oestradiolicum</name>
    <dbReference type="NCBI Taxonomy" id="311182"/>
    <lineage>
        <taxon>Bacteria</taxon>
        <taxon>Pseudomonadati</taxon>
        <taxon>Pseudomonadota</taxon>
        <taxon>Betaproteobacteria</taxon>
        <taxon>Nitrosomonadales</taxon>
        <taxon>Sterolibacteriaceae</taxon>
        <taxon>Denitratisoma</taxon>
    </lineage>
</organism>
<dbReference type="KEGG" id="doe:DENOEST_0372"/>
<name>A0A6S6XU90_9PROT</name>
<dbReference type="EMBL" id="LR778301">
    <property type="protein sequence ID" value="CAB1367537.1"/>
    <property type="molecule type" value="Genomic_DNA"/>
</dbReference>
<reference evidence="1 2" key="1">
    <citation type="submission" date="2020-03" db="EMBL/GenBank/DDBJ databases">
        <authorList>
            <consortium name="Genoscope - CEA"/>
            <person name="William W."/>
        </authorList>
    </citation>
    <scope>NUCLEOTIDE SEQUENCE [LARGE SCALE GENOMIC DNA]</scope>
    <source>
        <strain evidence="2">DSM 16959</strain>
    </source>
</reference>
<keyword evidence="2" id="KW-1185">Reference proteome</keyword>
<dbReference type="RefSeq" id="WP_145772229.1">
    <property type="nucleotide sequence ID" value="NZ_LR778301.1"/>
</dbReference>
<accession>A0A6S6XU90</accession>
<sequence length="74" mass="8043">MKNGISAMAWRAGPDLLNTWPLAHPAQPYAPTAGLLPMDWLANPACYEFLFVSANLAAGSMGGRRSRRLQSISR</sequence>
<dbReference type="AlphaFoldDB" id="A0A6S6XU90"/>